<evidence type="ECO:0000256" key="1">
    <source>
        <dbReference type="SAM" id="Phobius"/>
    </source>
</evidence>
<keyword evidence="1" id="KW-1133">Transmembrane helix</keyword>
<dbReference type="EMBL" id="JARKIE010000076">
    <property type="protein sequence ID" value="KAJ7688844.1"/>
    <property type="molecule type" value="Genomic_DNA"/>
</dbReference>
<evidence type="ECO:0000313" key="3">
    <source>
        <dbReference type="Proteomes" id="UP001221757"/>
    </source>
</evidence>
<protein>
    <submittedName>
        <fullName evidence="2">Uncharacterized protein</fullName>
    </submittedName>
</protein>
<feature type="transmembrane region" description="Helical" evidence="1">
    <location>
        <begin position="6"/>
        <end position="24"/>
    </location>
</feature>
<keyword evidence="1" id="KW-0812">Transmembrane</keyword>
<gene>
    <name evidence="2" type="ORF">B0H17DRAFT_1202711</name>
</gene>
<comment type="caution">
    <text evidence="2">The sequence shown here is derived from an EMBL/GenBank/DDBJ whole genome shotgun (WGS) entry which is preliminary data.</text>
</comment>
<accession>A0AAD7DD91</accession>
<dbReference type="Proteomes" id="UP001221757">
    <property type="component" value="Unassembled WGS sequence"/>
</dbReference>
<name>A0AAD7DD91_MYCRO</name>
<keyword evidence="3" id="KW-1185">Reference proteome</keyword>
<keyword evidence="1" id="KW-0472">Membrane</keyword>
<reference evidence="2" key="1">
    <citation type="submission" date="2023-03" db="EMBL/GenBank/DDBJ databases">
        <title>Massive genome expansion in bonnet fungi (Mycena s.s.) driven by repeated elements and novel gene families across ecological guilds.</title>
        <authorList>
            <consortium name="Lawrence Berkeley National Laboratory"/>
            <person name="Harder C.B."/>
            <person name="Miyauchi S."/>
            <person name="Viragh M."/>
            <person name="Kuo A."/>
            <person name="Thoen E."/>
            <person name="Andreopoulos B."/>
            <person name="Lu D."/>
            <person name="Skrede I."/>
            <person name="Drula E."/>
            <person name="Henrissat B."/>
            <person name="Morin E."/>
            <person name="Kohler A."/>
            <person name="Barry K."/>
            <person name="LaButti K."/>
            <person name="Morin E."/>
            <person name="Salamov A."/>
            <person name="Lipzen A."/>
            <person name="Mereny Z."/>
            <person name="Hegedus B."/>
            <person name="Baldrian P."/>
            <person name="Stursova M."/>
            <person name="Weitz H."/>
            <person name="Taylor A."/>
            <person name="Grigoriev I.V."/>
            <person name="Nagy L.G."/>
            <person name="Martin F."/>
            <person name="Kauserud H."/>
        </authorList>
    </citation>
    <scope>NUCLEOTIDE SEQUENCE</scope>
    <source>
        <strain evidence="2">CBHHK067</strain>
    </source>
</reference>
<sequence>MQTFPLLLQLSLLLFAAALSIYLWTIHHAIAAIILTLTCIGVILYFLMVVSALASPDSPFQTPLTILLAALIEFYKSLMARLMHTIPTPITDSLREFWEATGGLLHQMSGPLCGLISRGGTFLKTIPPLLPVFTRPTPPLALQPASLLGQIPQPSKAVPAILWALEMSTDPKIVDATAAIVPDIQWPVNRDLHRPLIRLADIFNGCVDNRRVRDGMNERAISCVRAFGLLEMVTVQGDERTDPWTFKYYPWMRADSELKLMANCLRVSGLQWSGSPEITRWLLRFLPGQALNEYHLETILDQFQPDVPSIDDLPLYTDFVFCINSFFAPPSVTDLSLMDKR</sequence>
<dbReference type="AlphaFoldDB" id="A0AAD7DD91"/>
<evidence type="ECO:0000313" key="2">
    <source>
        <dbReference type="EMBL" id="KAJ7688844.1"/>
    </source>
</evidence>
<proteinExistence type="predicted"/>
<feature type="transmembrane region" description="Helical" evidence="1">
    <location>
        <begin position="31"/>
        <end position="54"/>
    </location>
</feature>
<organism evidence="2 3">
    <name type="scientific">Mycena rosella</name>
    <name type="common">Pink bonnet</name>
    <name type="synonym">Agaricus rosellus</name>
    <dbReference type="NCBI Taxonomy" id="1033263"/>
    <lineage>
        <taxon>Eukaryota</taxon>
        <taxon>Fungi</taxon>
        <taxon>Dikarya</taxon>
        <taxon>Basidiomycota</taxon>
        <taxon>Agaricomycotina</taxon>
        <taxon>Agaricomycetes</taxon>
        <taxon>Agaricomycetidae</taxon>
        <taxon>Agaricales</taxon>
        <taxon>Marasmiineae</taxon>
        <taxon>Mycenaceae</taxon>
        <taxon>Mycena</taxon>
    </lineage>
</organism>